<evidence type="ECO:0000259" key="1">
    <source>
        <dbReference type="Pfam" id="PF13259"/>
    </source>
</evidence>
<dbReference type="Pfam" id="PF13259">
    <property type="entry name" value="clamp_Gag1-like"/>
    <property type="match status" value="2"/>
</dbReference>
<dbReference type="PANTHER" id="PTHR33373">
    <property type="entry name" value="OS07G0479600 PROTEIN"/>
    <property type="match status" value="1"/>
</dbReference>
<organism evidence="2 3">
    <name type="scientific">Corchorus olitorius</name>
    <dbReference type="NCBI Taxonomy" id="93759"/>
    <lineage>
        <taxon>Eukaryota</taxon>
        <taxon>Viridiplantae</taxon>
        <taxon>Streptophyta</taxon>
        <taxon>Embryophyta</taxon>
        <taxon>Tracheophyta</taxon>
        <taxon>Spermatophyta</taxon>
        <taxon>Magnoliopsida</taxon>
        <taxon>eudicotyledons</taxon>
        <taxon>Gunneridae</taxon>
        <taxon>Pentapetalae</taxon>
        <taxon>rosids</taxon>
        <taxon>malvids</taxon>
        <taxon>Malvales</taxon>
        <taxon>Malvaceae</taxon>
        <taxon>Grewioideae</taxon>
        <taxon>Apeibeae</taxon>
        <taxon>Corchorus</taxon>
    </lineage>
</organism>
<dbReference type="STRING" id="93759.A0A1R3J7L6"/>
<comment type="caution">
    <text evidence="2">The sequence shown here is derived from an EMBL/GenBank/DDBJ whole genome shotgun (WGS) entry which is preliminary data.</text>
</comment>
<feature type="domain" description="Gag1-like clamp" evidence="1">
    <location>
        <begin position="96"/>
        <end position="161"/>
    </location>
</feature>
<dbReference type="EMBL" id="AWUE01016511">
    <property type="protein sequence ID" value="OMO90829.1"/>
    <property type="molecule type" value="Genomic_DNA"/>
</dbReference>
<dbReference type="PANTHER" id="PTHR33373:SF31">
    <property type="entry name" value="DUF4050 DOMAIN-CONTAINING PROTEIN"/>
    <property type="match status" value="1"/>
</dbReference>
<evidence type="ECO:0000313" key="2">
    <source>
        <dbReference type="EMBL" id="OMO90829.1"/>
    </source>
</evidence>
<evidence type="ECO:0000313" key="3">
    <source>
        <dbReference type="Proteomes" id="UP000187203"/>
    </source>
</evidence>
<gene>
    <name evidence="2" type="ORF">COLO4_18853</name>
</gene>
<accession>A0A1R3J7L6</accession>
<protein>
    <recommendedName>
        <fullName evidence="1">Gag1-like clamp domain-containing protein</fullName>
    </recommendedName>
</protein>
<dbReference type="Proteomes" id="UP000187203">
    <property type="component" value="Unassembled WGS sequence"/>
</dbReference>
<dbReference type="OrthoDB" id="1896025at2759"/>
<sequence length="204" mass="23014">MDPRCCLLAQTKRCFGKKPCCSFVLFSGAYFRALTLCLMESIKAKCKALFSSRGCFGCFTKPALIIAVDEPSKSLTIQGQKSKRSSFSEDFWSSSACELDNSTVQSQRSISSISMSNQPLDPSASSSQSSEFVNHGLLLWHQTRQEWLKNKRPEKREQPRDSVISWNATYESLLGNNKPFPQPIPLSEMVDFLVDIWDQEGLYD</sequence>
<name>A0A1R3J7L6_9ROSI</name>
<dbReference type="AlphaFoldDB" id="A0A1R3J7L6"/>
<keyword evidence="3" id="KW-1185">Reference proteome</keyword>
<dbReference type="InterPro" id="IPR025124">
    <property type="entry name" value="Gag1-like_clamp"/>
</dbReference>
<feature type="domain" description="Gag1-like clamp" evidence="1">
    <location>
        <begin position="164"/>
        <end position="204"/>
    </location>
</feature>
<reference evidence="3" key="1">
    <citation type="submission" date="2013-09" db="EMBL/GenBank/DDBJ databases">
        <title>Corchorus olitorius genome sequencing.</title>
        <authorList>
            <person name="Alam M."/>
            <person name="Haque M.S."/>
            <person name="Islam M.S."/>
            <person name="Emdad E.M."/>
            <person name="Islam M.M."/>
            <person name="Ahmed B."/>
            <person name="Halim A."/>
            <person name="Hossen Q.M.M."/>
            <person name="Hossain M.Z."/>
            <person name="Ahmed R."/>
            <person name="Khan M.M."/>
            <person name="Islam R."/>
            <person name="Rashid M.M."/>
            <person name="Khan S.A."/>
            <person name="Rahman M.S."/>
            <person name="Alam M."/>
            <person name="Yahiya A.S."/>
            <person name="Khan M.S."/>
            <person name="Azam M.S."/>
            <person name="Haque T."/>
            <person name="Lashkar M.Z.H."/>
            <person name="Akhand A.I."/>
            <person name="Morshed G."/>
            <person name="Roy S."/>
            <person name="Uddin K.S."/>
            <person name="Rabeya T."/>
            <person name="Hossain A.S."/>
            <person name="Chowdhury A."/>
            <person name="Snigdha A.R."/>
            <person name="Mortoza M.S."/>
            <person name="Matin S.A."/>
            <person name="Hoque S.M.E."/>
            <person name="Islam M.K."/>
            <person name="Roy D.K."/>
            <person name="Haider R."/>
            <person name="Moosa M.M."/>
            <person name="Elias S.M."/>
            <person name="Hasan A.M."/>
            <person name="Jahan S."/>
            <person name="Shafiuddin M."/>
            <person name="Mahmood N."/>
            <person name="Shommy N.S."/>
        </authorList>
    </citation>
    <scope>NUCLEOTIDE SEQUENCE [LARGE SCALE GENOMIC DNA]</scope>
    <source>
        <strain evidence="3">cv. O-4</strain>
    </source>
</reference>
<proteinExistence type="predicted"/>